<dbReference type="KEGG" id="tcb:TCARB_1467"/>
<dbReference type="InterPro" id="IPR013283">
    <property type="entry name" value="RLI1"/>
</dbReference>
<feature type="domain" description="ABC transporter" evidence="3">
    <location>
        <begin position="311"/>
        <end position="556"/>
    </location>
</feature>
<evidence type="ECO:0000313" key="5">
    <source>
        <dbReference type="EMBL" id="AJB42511.1"/>
    </source>
</evidence>
<keyword evidence="1" id="KW-0547">Nucleotide-binding</keyword>
<dbReference type="FunFam" id="3.40.50.300:FF:001546">
    <property type="entry name" value="RNase L inhibitor homolog"/>
    <property type="match status" value="1"/>
</dbReference>
<dbReference type="Pfam" id="PF04068">
    <property type="entry name" value="Fer4_RLI"/>
    <property type="match status" value="1"/>
</dbReference>
<dbReference type="PRINTS" id="PR01868">
    <property type="entry name" value="ABCEFAMILY"/>
</dbReference>
<dbReference type="NCBIfam" id="NF009945">
    <property type="entry name" value="PRK13409.1"/>
    <property type="match status" value="1"/>
</dbReference>
<dbReference type="SMART" id="SM00382">
    <property type="entry name" value="AAA"/>
    <property type="match status" value="2"/>
</dbReference>
<dbReference type="FunFam" id="3.40.50.300:FF:000152">
    <property type="entry name" value="ATP-binding cassette, sub-family E, member 1"/>
    <property type="match status" value="1"/>
</dbReference>
<accession>A0A3G1A9S8</accession>
<dbReference type="PROSITE" id="PS51379">
    <property type="entry name" value="4FE4S_FER_2"/>
    <property type="match status" value="1"/>
</dbReference>
<dbReference type="Proteomes" id="UP000266720">
    <property type="component" value="Chromosome"/>
</dbReference>
<dbReference type="STRING" id="697581.TCARB_1467"/>
<dbReference type="InterPro" id="IPR007209">
    <property type="entry name" value="RNaseL-inhib-like_metal-bd_dom"/>
</dbReference>
<dbReference type="InterPro" id="IPR017900">
    <property type="entry name" value="4Fe4S_Fe_S_CS"/>
</dbReference>
<dbReference type="AlphaFoldDB" id="A0A3G1A9S8"/>
<dbReference type="PANTHER" id="PTHR19248">
    <property type="entry name" value="ATP-BINDING TRANSPORT PROTEIN-RELATED"/>
    <property type="match status" value="1"/>
</dbReference>
<dbReference type="SUPFAM" id="SSF52540">
    <property type="entry name" value="P-loop containing nucleoside triphosphate hydrolases"/>
    <property type="match status" value="2"/>
</dbReference>
<dbReference type="GO" id="GO:0005524">
    <property type="term" value="F:ATP binding"/>
    <property type="evidence" value="ECO:0007669"/>
    <property type="project" value="UniProtKB-KW"/>
</dbReference>
<evidence type="ECO:0000259" key="4">
    <source>
        <dbReference type="PROSITE" id="PS51379"/>
    </source>
</evidence>
<sequence length="603" mass="67604">MRVAVIDKALCRPSKCNQECVRFCPINRSGAKCVWIDEAENKARIAEELCVGCGICVKKCPYQAITIVNLPEKLQRNLVHRYGANGFELFRLPVPKEGRALGILGSNGVGKSTSLKILGGVLKPNLGMIDEPPEWDDIIDFFKGSELQTYFQKLSNGQLRVAYKPQAVDVLSKVTLTVGEALKKVDEKGTAREVAERLGLLNLWDRPVKALSGGEMQKVAIAATIVKDAQVYLIDEPASYLDVRERLRVSGVIRELARPGTYLIVVEHDLAVLDYISDLVAIIYGEPGVYGIVGTVKGVRAGINTYIEGYLREENIRFRDYRLEFYEKPPEASYLPETVLLKWSQLSKALGDFKLEVEEGEIHRGEVVGILGPNGIGKTTFVRMLAGELEPDNGWIQRIGTLTLSYKPQFLGEVKAYGTVREFLREQGVDTSSSLVQSELIKPLRVHSLFDSYVEELSGGELQRVMIVAALGKEADLYLLDEPMAYLDVEQRYAVARVVKRLTAEKGVATFVVEHDVVAIDFLANTIMVFEGEPGRHGTATRPMNMRDGMNLFLRNVGITFRRDPDTKRPRINKPGSWLDRYQKEVLKEYYYVVMEEKESSQE</sequence>
<dbReference type="InterPro" id="IPR017871">
    <property type="entry name" value="ABC_transporter-like_CS"/>
</dbReference>
<dbReference type="InterPro" id="IPR003593">
    <property type="entry name" value="AAA+_ATPase"/>
</dbReference>
<feature type="domain" description="4Fe-4S ferredoxin-type" evidence="4">
    <location>
        <begin position="41"/>
        <end position="70"/>
    </location>
</feature>
<evidence type="ECO:0000259" key="3">
    <source>
        <dbReference type="PROSITE" id="PS50893"/>
    </source>
</evidence>
<gene>
    <name evidence="5" type="ORF">TCARB_1467</name>
</gene>
<dbReference type="RefSeq" id="WP_052887090.1">
    <property type="nucleotide sequence ID" value="NZ_CP007493.1"/>
</dbReference>
<dbReference type="InterPro" id="IPR017896">
    <property type="entry name" value="4Fe4S_Fe-S-bd"/>
</dbReference>
<dbReference type="PROSITE" id="PS00211">
    <property type="entry name" value="ABC_TRANSPORTER_1"/>
    <property type="match status" value="2"/>
</dbReference>
<dbReference type="SUPFAM" id="SSF54862">
    <property type="entry name" value="4Fe-4S ferredoxins"/>
    <property type="match status" value="1"/>
</dbReference>
<dbReference type="EMBL" id="CP007493">
    <property type="protein sequence ID" value="AJB42511.1"/>
    <property type="molecule type" value="Genomic_DNA"/>
</dbReference>
<dbReference type="GO" id="GO:0016887">
    <property type="term" value="F:ATP hydrolysis activity"/>
    <property type="evidence" value="ECO:0007669"/>
    <property type="project" value="InterPro"/>
</dbReference>
<dbReference type="InterPro" id="IPR027417">
    <property type="entry name" value="P-loop_NTPase"/>
</dbReference>
<dbReference type="InterPro" id="IPR003439">
    <property type="entry name" value="ABC_transporter-like_ATP-bd"/>
</dbReference>
<name>A0A3G1A9S8_9CREN</name>
<dbReference type="Gene3D" id="3.40.50.300">
    <property type="entry name" value="P-loop containing nucleotide triphosphate hydrolases"/>
    <property type="match status" value="2"/>
</dbReference>
<reference evidence="6" key="1">
    <citation type="book" date="2010" name="EXTREMOPHILES" publisher="0:0-0">
        <title>Complete genome sequences of ten hyperthermophilic archaea reveal their metabolic capabilities and possible ecological roles.</title>
        <editorList>
            <person name="?"/>
        </editorList>
        <authorList>
            <person name="Ravin N.V."/>
            <person name="Mardanov A.V."/>
            <person name="Bonch-Osmolovskaya E.A."/>
            <person name="Skryabin K.G."/>
        </authorList>
    </citation>
    <scope>NUCLEOTIDE SEQUENCE [LARGE SCALE GENOMIC DNA]</scope>
    <source>
        <strain evidence="6">1505</strain>
    </source>
</reference>
<dbReference type="GO" id="GO:0016491">
    <property type="term" value="F:oxidoreductase activity"/>
    <property type="evidence" value="ECO:0007669"/>
    <property type="project" value="UniProtKB-ARBA"/>
</dbReference>
<dbReference type="PROSITE" id="PS00198">
    <property type="entry name" value="4FE4S_FER_1"/>
    <property type="match status" value="1"/>
</dbReference>
<proteinExistence type="predicted"/>
<protein>
    <submittedName>
        <fullName evidence="5">RNase L inhibitor</fullName>
    </submittedName>
</protein>
<evidence type="ECO:0000313" key="6">
    <source>
        <dbReference type="Proteomes" id="UP000266720"/>
    </source>
</evidence>
<evidence type="ECO:0000256" key="1">
    <source>
        <dbReference type="ARBA" id="ARBA00022741"/>
    </source>
</evidence>
<organism evidence="5 6">
    <name type="scientific">Thermofilum adornatum 1505</name>
    <dbReference type="NCBI Taxonomy" id="697581"/>
    <lineage>
        <taxon>Archaea</taxon>
        <taxon>Thermoproteota</taxon>
        <taxon>Thermoprotei</taxon>
        <taxon>Thermofilales</taxon>
        <taxon>Thermofilaceae</taxon>
        <taxon>Thermofilum</taxon>
    </lineage>
</organism>
<dbReference type="Pfam" id="PF00037">
    <property type="entry name" value="Fer4"/>
    <property type="match status" value="1"/>
</dbReference>
<dbReference type="GeneID" id="25406871"/>
<feature type="domain" description="ABC transporter" evidence="3">
    <location>
        <begin position="65"/>
        <end position="309"/>
    </location>
</feature>
<evidence type="ECO:0000256" key="2">
    <source>
        <dbReference type="ARBA" id="ARBA00022840"/>
    </source>
</evidence>
<dbReference type="PROSITE" id="PS50893">
    <property type="entry name" value="ABC_TRANSPORTER_2"/>
    <property type="match status" value="2"/>
</dbReference>
<dbReference type="Pfam" id="PF00005">
    <property type="entry name" value="ABC_tran"/>
    <property type="match status" value="2"/>
</dbReference>
<keyword evidence="2" id="KW-0067">ATP-binding</keyword>